<sequence length="402" mass="45165">MLIFLHMFKKFTFLLFVIVAFLTSIAIKAVEVKDLYQASIAIDSQSSKDRAGALKKALAAVLLKVGGEKNVLDNDVIKNALGNYNSYLSQYRYQQKSLQIVDEKGSNKLLFLLVSFNQEKINTLFQEANLALWGSLRPKILLWLVDEHGLTRNIISSTSASNLPLVISEFSSQRGLPIMLPLMDLTDANQIKLSDIWGRFQQPIKDASNRYLPEAIAVVRISDSSLVALDYDNGTTESDNCGLLCTESRTKISNYVLDWSLLDWSLVEGQQKFSQQYQGNDPQALLQQGLADITELIYQYYALSATSDNDYIIDVENIDSLNTYVEVFHFLDELSSVKSVILVSAKGSKRRFKLQLLGTQEALLASLKLNKKLTQVIDPLAQFNEPADENDEPLAPVFNWDK</sequence>
<keyword evidence="2" id="KW-1185">Reference proteome</keyword>
<organism evidence="1 2">
    <name type="scientific">Colwellia maritima</name>
    <dbReference type="NCBI Taxonomy" id="2912588"/>
    <lineage>
        <taxon>Bacteria</taxon>
        <taxon>Pseudomonadati</taxon>
        <taxon>Pseudomonadota</taxon>
        <taxon>Gammaproteobacteria</taxon>
        <taxon>Alteromonadales</taxon>
        <taxon>Colwelliaceae</taxon>
        <taxon>Colwellia</taxon>
    </lineage>
</organism>
<reference evidence="1" key="1">
    <citation type="submission" date="2022-01" db="EMBL/GenBank/DDBJ databases">
        <title>Colwellia maritima, isolated from seawater.</title>
        <authorList>
            <person name="Kristyanto S."/>
            <person name="Jung J."/>
            <person name="Jeon C.O."/>
        </authorList>
    </citation>
    <scope>NUCLEOTIDE SEQUENCE</scope>
    <source>
        <strain evidence="1">MSW7</strain>
    </source>
</reference>
<dbReference type="Pfam" id="PF09839">
    <property type="entry name" value="DUF2066"/>
    <property type="match status" value="1"/>
</dbReference>
<name>A0ABS9X1N9_9GAMM</name>
<evidence type="ECO:0000313" key="1">
    <source>
        <dbReference type="EMBL" id="MCI2284095.1"/>
    </source>
</evidence>
<evidence type="ECO:0000313" key="2">
    <source>
        <dbReference type="Proteomes" id="UP001139646"/>
    </source>
</evidence>
<dbReference type="InterPro" id="IPR018642">
    <property type="entry name" value="DUF2066"/>
</dbReference>
<proteinExistence type="predicted"/>
<protein>
    <submittedName>
        <fullName evidence="1">DUF2066 domain-containing protein</fullName>
    </submittedName>
</protein>
<dbReference type="EMBL" id="JAKKSL010000002">
    <property type="protein sequence ID" value="MCI2284095.1"/>
    <property type="molecule type" value="Genomic_DNA"/>
</dbReference>
<dbReference type="Proteomes" id="UP001139646">
    <property type="component" value="Unassembled WGS sequence"/>
</dbReference>
<accession>A0ABS9X1N9</accession>
<gene>
    <name evidence="1" type="ORF">L3081_12765</name>
</gene>
<comment type="caution">
    <text evidence="1">The sequence shown here is derived from an EMBL/GenBank/DDBJ whole genome shotgun (WGS) entry which is preliminary data.</text>
</comment>
<dbReference type="RefSeq" id="WP_242286557.1">
    <property type="nucleotide sequence ID" value="NZ_JAKKSL010000002.1"/>
</dbReference>